<dbReference type="SUPFAM" id="SSF54529">
    <property type="entry name" value="Mitochondrial glycoprotein MAM33-like"/>
    <property type="match status" value="1"/>
</dbReference>
<dbReference type="InterPro" id="IPR003428">
    <property type="entry name" value="MAM33"/>
</dbReference>
<protein>
    <recommendedName>
        <fullName evidence="3">Mitochondrial glycoprotein</fullName>
    </recommendedName>
</protein>
<dbReference type="Pfam" id="PF02330">
    <property type="entry name" value="MAM33"/>
    <property type="match status" value="1"/>
</dbReference>
<dbReference type="EMBL" id="JAKUCV010005985">
    <property type="protein sequence ID" value="KAJ4829146.1"/>
    <property type="molecule type" value="Genomic_DNA"/>
</dbReference>
<dbReference type="OrthoDB" id="278212at2759"/>
<dbReference type="Gene3D" id="3.10.280.10">
    <property type="entry name" value="Mitochondrial glycoprotein"/>
    <property type="match status" value="1"/>
</dbReference>
<organism evidence="1 2">
    <name type="scientific">Turnera subulata</name>
    <dbReference type="NCBI Taxonomy" id="218843"/>
    <lineage>
        <taxon>Eukaryota</taxon>
        <taxon>Viridiplantae</taxon>
        <taxon>Streptophyta</taxon>
        <taxon>Embryophyta</taxon>
        <taxon>Tracheophyta</taxon>
        <taxon>Spermatophyta</taxon>
        <taxon>Magnoliopsida</taxon>
        <taxon>eudicotyledons</taxon>
        <taxon>Gunneridae</taxon>
        <taxon>Pentapetalae</taxon>
        <taxon>rosids</taxon>
        <taxon>fabids</taxon>
        <taxon>Malpighiales</taxon>
        <taxon>Passifloraceae</taxon>
        <taxon>Turnera</taxon>
    </lineage>
</organism>
<sequence length="240" mass="27756">MATLIRPLRKTLSKTLIALQKPIFRIDRKIGMNPLGLHPPSHSILTRTYISEMRKAAFTETILRLIRNEIQYELDHSPPKQPVSRFDSFEVDERPGEQWISLTREFSRNEEIKVEATMFDGAIAAPKPGMEDAVQQHMTMIVSISKGDNDVLEFMCSAWPDSVEIKKLFIRRSAKMPAQAYVGPEFKELDDELQDSLYEYLEARGITDEMATFLHQYMKNKGKAEFMRWMGNVKSHIECK</sequence>
<reference evidence="1" key="2">
    <citation type="journal article" date="2023" name="Plants (Basel)">
        <title>Annotation of the Turnera subulata (Passifloraceae) Draft Genome Reveals the S-Locus Evolved after the Divergence of Turneroideae from Passifloroideae in a Stepwise Manner.</title>
        <authorList>
            <person name="Henning P.M."/>
            <person name="Roalson E.H."/>
            <person name="Mir W."/>
            <person name="McCubbin A.G."/>
            <person name="Shore J.S."/>
        </authorList>
    </citation>
    <scope>NUCLEOTIDE SEQUENCE</scope>
    <source>
        <strain evidence="1">F60SS</strain>
    </source>
</reference>
<accession>A0A9Q0FF40</accession>
<evidence type="ECO:0000313" key="2">
    <source>
        <dbReference type="Proteomes" id="UP001141552"/>
    </source>
</evidence>
<dbReference type="AlphaFoldDB" id="A0A9Q0FF40"/>
<evidence type="ECO:0008006" key="3">
    <source>
        <dbReference type="Google" id="ProtNLM"/>
    </source>
</evidence>
<name>A0A9Q0FF40_9ROSI</name>
<comment type="caution">
    <text evidence="1">The sequence shown here is derived from an EMBL/GenBank/DDBJ whole genome shotgun (WGS) entry which is preliminary data.</text>
</comment>
<dbReference type="GO" id="GO:0005759">
    <property type="term" value="C:mitochondrial matrix"/>
    <property type="evidence" value="ECO:0007669"/>
    <property type="project" value="InterPro"/>
</dbReference>
<dbReference type="FunFam" id="3.10.280.10:FF:000003">
    <property type="entry name" value="Mitochondrial glycoprotein"/>
    <property type="match status" value="1"/>
</dbReference>
<evidence type="ECO:0000313" key="1">
    <source>
        <dbReference type="EMBL" id="KAJ4829146.1"/>
    </source>
</evidence>
<reference evidence="1" key="1">
    <citation type="submission" date="2022-02" db="EMBL/GenBank/DDBJ databases">
        <authorList>
            <person name="Henning P.M."/>
            <person name="McCubbin A.G."/>
            <person name="Shore J.S."/>
        </authorList>
    </citation>
    <scope>NUCLEOTIDE SEQUENCE</scope>
    <source>
        <strain evidence="1">F60SS</strain>
        <tissue evidence="1">Leaves</tissue>
    </source>
</reference>
<dbReference type="PANTHER" id="PTHR10826:SF36">
    <property type="entry name" value="OS08G0439900 PROTEIN"/>
    <property type="match status" value="1"/>
</dbReference>
<dbReference type="Proteomes" id="UP001141552">
    <property type="component" value="Unassembled WGS sequence"/>
</dbReference>
<keyword evidence="2" id="KW-1185">Reference proteome</keyword>
<dbReference type="InterPro" id="IPR036561">
    <property type="entry name" value="MAM33_sf"/>
</dbReference>
<dbReference type="PANTHER" id="PTHR10826">
    <property type="entry name" value="COMPLEMENT COMPONENT 1"/>
    <property type="match status" value="1"/>
</dbReference>
<gene>
    <name evidence="1" type="ORF">Tsubulata_012153</name>
</gene>
<proteinExistence type="predicted"/>